<dbReference type="EMBL" id="MSCL01000001">
    <property type="protein sequence ID" value="PQJ73846.1"/>
    <property type="molecule type" value="Genomic_DNA"/>
</dbReference>
<dbReference type="AlphaFoldDB" id="A0A2S7W8V7"/>
<dbReference type="Proteomes" id="UP000237608">
    <property type="component" value="Unassembled WGS sequence"/>
</dbReference>
<dbReference type="Gene3D" id="2.130.10.10">
    <property type="entry name" value="YVTN repeat-like/Quinoprotein amine dehydrogenase"/>
    <property type="match status" value="1"/>
</dbReference>
<protein>
    <submittedName>
        <fullName evidence="3">6-phosphogluconolactonase</fullName>
    </submittedName>
</protein>
<dbReference type="OrthoDB" id="9790815at2"/>
<dbReference type="InterPro" id="IPR019405">
    <property type="entry name" value="Lactonase_7-beta_prop"/>
</dbReference>
<keyword evidence="4" id="KW-1185">Reference proteome</keyword>
<dbReference type="GO" id="GO:0017057">
    <property type="term" value="F:6-phosphogluconolactonase activity"/>
    <property type="evidence" value="ECO:0007669"/>
    <property type="project" value="TreeGrafter"/>
</dbReference>
<dbReference type="InterPro" id="IPR015943">
    <property type="entry name" value="WD40/YVTN_repeat-like_dom_sf"/>
</dbReference>
<dbReference type="Pfam" id="PF10282">
    <property type="entry name" value="Lactonase"/>
    <property type="match status" value="1"/>
</dbReference>
<proteinExistence type="inferred from homology"/>
<sequence length="367" mass="40356">MKKVLLFAFLTVVFSANTTKMKAPKKTTFFVGTYTNGESKGIYQYEIDESGILKSKGLKAEISNPSFLAKSKDGKTLLAVNEVAQNETGFVSSFAIEKDSLIFKSQSESGGNHPCFVAINAKNQVLVANYSGGNVGFLELTSDGKLSNLLDVQQHFGKGTTSRQEAPHAHSVWFHPANDDIISVDLGTNQLWISTIDAVEKKFVFSGQKTLQMETAAGPRHLTFHPNKKWIYVLNELNNTISLVEKMRNSYKISATVSMIPKDYATYTKGADIHVSNDGNFLYASNRGHNSITIFKINHSNGTLALVGFESVKGETPRNFSLTPDNKFLIVANQDTNNIVSFQRDSKTGKLTFVSEISAPNPVCVLF</sequence>
<dbReference type="GO" id="GO:0006006">
    <property type="term" value="P:glucose metabolic process"/>
    <property type="evidence" value="ECO:0007669"/>
    <property type="project" value="UniProtKB-KW"/>
</dbReference>
<accession>A0A2S7W8V7</accession>
<reference evidence="3 4" key="1">
    <citation type="submission" date="2016-12" db="EMBL/GenBank/DDBJ databases">
        <title>Trade-off between light-utilization and light-protection in marine flavobacteria.</title>
        <authorList>
            <person name="Kumagai Y."/>
            <person name="Yoshizawa S."/>
            <person name="Kogure K."/>
            <person name="Iwasaki W."/>
        </authorList>
    </citation>
    <scope>NUCLEOTIDE SEQUENCE [LARGE SCALE GENOMIC DNA]</scope>
    <source>
        <strain evidence="3 4">KCTC 22729</strain>
    </source>
</reference>
<gene>
    <name evidence="3" type="ORF">BTO13_00495</name>
</gene>
<comment type="caution">
    <text evidence="3">The sequence shown here is derived from an EMBL/GenBank/DDBJ whole genome shotgun (WGS) entry which is preliminary data.</text>
</comment>
<keyword evidence="2" id="KW-0119">Carbohydrate metabolism</keyword>
<dbReference type="GO" id="GO:0005829">
    <property type="term" value="C:cytosol"/>
    <property type="evidence" value="ECO:0007669"/>
    <property type="project" value="TreeGrafter"/>
</dbReference>
<dbReference type="InterPro" id="IPR050282">
    <property type="entry name" value="Cycloisomerase_2"/>
</dbReference>
<dbReference type="SUPFAM" id="SSF51004">
    <property type="entry name" value="C-terminal (heme d1) domain of cytochrome cd1-nitrite reductase"/>
    <property type="match status" value="1"/>
</dbReference>
<name>A0A2S7W8V7_9FLAO</name>
<organism evidence="3 4">
    <name type="scientific">Polaribacter gangjinensis</name>
    <dbReference type="NCBI Taxonomy" id="574710"/>
    <lineage>
        <taxon>Bacteria</taxon>
        <taxon>Pseudomonadati</taxon>
        <taxon>Bacteroidota</taxon>
        <taxon>Flavobacteriia</taxon>
        <taxon>Flavobacteriales</taxon>
        <taxon>Flavobacteriaceae</taxon>
    </lineage>
</organism>
<evidence type="ECO:0000256" key="1">
    <source>
        <dbReference type="ARBA" id="ARBA00005564"/>
    </source>
</evidence>
<dbReference type="RefSeq" id="WP_105045002.1">
    <property type="nucleotide sequence ID" value="NZ_CP150662.1"/>
</dbReference>
<keyword evidence="2" id="KW-0313">Glucose metabolism</keyword>
<comment type="similarity">
    <text evidence="1">Belongs to the cycloisomerase 2 family.</text>
</comment>
<evidence type="ECO:0000313" key="4">
    <source>
        <dbReference type="Proteomes" id="UP000237608"/>
    </source>
</evidence>
<dbReference type="InterPro" id="IPR011048">
    <property type="entry name" value="Haem_d1_sf"/>
</dbReference>
<dbReference type="PANTHER" id="PTHR30344">
    <property type="entry name" value="6-PHOSPHOGLUCONOLACTONASE-RELATED"/>
    <property type="match status" value="1"/>
</dbReference>
<evidence type="ECO:0000256" key="2">
    <source>
        <dbReference type="ARBA" id="ARBA00022526"/>
    </source>
</evidence>
<evidence type="ECO:0000313" key="3">
    <source>
        <dbReference type="EMBL" id="PQJ73846.1"/>
    </source>
</evidence>
<dbReference type="PANTHER" id="PTHR30344:SF1">
    <property type="entry name" value="6-PHOSPHOGLUCONOLACTONASE"/>
    <property type="match status" value="1"/>
</dbReference>